<feature type="domain" description="Fe/B12 periplasmic-binding" evidence="7">
    <location>
        <begin position="96"/>
        <end position="364"/>
    </location>
</feature>
<sequence>MRSCKSKVAHSNKGQGRGRAYGILPWLALLSLMLIVGACGTNNGPSDASEAASTTEQASAPNADPATTPADSGSEQAEATIKHDYGETTIPANPKRIVSIGMEDMLLSLDVPLVQAFSTDGYYLDAQIKEKGIPINSSFDINLEAIAAAAPDLIIMNTYMTDQAGYEQISKIAPTIAFIRDNWQSVIVDIGRALGKEDAAQSVLQSYRDQVEQAKASIVQAVGEGKTVAFIRPSTKDVELDFPEWTWTAALYNDLGLSPDPKVLEFQQSSADDWGGTMLSLEKLPELTADYLFMDYGSSMASESDFQQEVAKSSEVEKMNVWKAIPAVAQGHAFKVSARHWALNGPIADGMKIDDVVQTLTAIKQ</sequence>
<dbReference type="CDD" id="cd01146">
    <property type="entry name" value="FhuD"/>
    <property type="match status" value="1"/>
</dbReference>
<keyword evidence="6" id="KW-1133">Transmembrane helix</keyword>
<dbReference type="GO" id="GO:0030288">
    <property type="term" value="C:outer membrane-bounded periplasmic space"/>
    <property type="evidence" value="ECO:0007669"/>
    <property type="project" value="TreeGrafter"/>
</dbReference>
<evidence type="ECO:0000313" key="9">
    <source>
        <dbReference type="Proteomes" id="UP000310636"/>
    </source>
</evidence>
<evidence type="ECO:0000256" key="3">
    <source>
        <dbReference type="ARBA" id="ARBA00022448"/>
    </source>
</evidence>
<name>A0A4S4BJL1_9BACL</name>
<comment type="similarity">
    <text evidence="2">Belongs to the bacterial solute-binding protein 8 family.</text>
</comment>
<evidence type="ECO:0000256" key="6">
    <source>
        <dbReference type="SAM" id="Phobius"/>
    </source>
</evidence>
<dbReference type="PANTHER" id="PTHR30532:SF1">
    <property type="entry name" value="IRON(3+)-HYDROXAMATE-BINDING PROTEIN FHUD"/>
    <property type="match status" value="1"/>
</dbReference>
<comment type="subcellular location">
    <subcellularLocation>
        <location evidence="1">Cell envelope</location>
    </subcellularLocation>
</comment>
<dbReference type="Pfam" id="PF01497">
    <property type="entry name" value="Peripla_BP_2"/>
    <property type="match status" value="1"/>
</dbReference>
<protein>
    <submittedName>
        <fullName evidence="8">Iron-siderophore ABC transporter substrate-binding protein</fullName>
    </submittedName>
</protein>
<gene>
    <name evidence="8" type="ORF">E6C55_23965</name>
</gene>
<dbReference type="InterPro" id="IPR002491">
    <property type="entry name" value="ABC_transptr_periplasmic_BD"/>
</dbReference>
<dbReference type="AlphaFoldDB" id="A0A4S4BJL1"/>
<dbReference type="SUPFAM" id="SSF53807">
    <property type="entry name" value="Helical backbone' metal receptor"/>
    <property type="match status" value="1"/>
</dbReference>
<evidence type="ECO:0000259" key="7">
    <source>
        <dbReference type="PROSITE" id="PS50983"/>
    </source>
</evidence>
<dbReference type="InterPro" id="IPR051313">
    <property type="entry name" value="Bact_iron-sidero_bind"/>
</dbReference>
<evidence type="ECO:0000313" key="8">
    <source>
        <dbReference type="EMBL" id="THF74841.1"/>
    </source>
</evidence>
<dbReference type="PANTHER" id="PTHR30532">
    <property type="entry name" value="IRON III DICITRATE-BINDING PERIPLASMIC PROTEIN"/>
    <property type="match status" value="1"/>
</dbReference>
<dbReference type="RefSeq" id="WP_136372354.1">
    <property type="nucleotide sequence ID" value="NZ_SSOB01000037.1"/>
</dbReference>
<keyword evidence="6" id="KW-0472">Membrane</keyword>
<proteinExistence type="inferred from homology"/>
<dbReference type="OrthoDB" id="1628181at2"/>
<keyword evidence="4" id="KW-0732">Signal</keyword>
<evidence type="ECO:0000256" key="1">
    <source>
        <dbReference type="ARBA" id="ARBA00004196"/>
    </source>
</evidence>
<dbReference type="PROSITE" id="PS50983">
    <property type="entry name" value="FE_B12_PBP"/>
    <property type="match status" value="1"/>
</dbReference>
<feature type="transmembrane region" description="Helical" evidence="6">
    <location>
        <begin position="20"/>
        <end position="38"/>
    </location>
</feature>
<dbReference type="EMBL" id="SSOB01000037">
    <property type="protein sequence ID" value="THF74841.1"/>
    <property type="molecule type" value="Genomic_DNA"/>
</dbReference>
<evidence type="ECO:0000256" key="4">
    <source>
        <dbReference type="ARBA" id="ARBA00022729"/>
    </source>
</evidence>
<dbReference type="GO" id="GO:1901678">
    <property type="term" value="P:iron coordination entity transport"/>
    <property type="evidence" value="ECO:0007669"/>
    <property type="project" value="UniProtKB-ARBA"/>
</dbReference>
<dbReference type="Proteomes" id="UP000310636">
    <property type="component" value="Unassembled WGS sequence"/>
</dbReference>
<feature type="region of interest" description="Disordered" evidence="5">
    <location>
        <begin position="45"/>
        <end position="86"/>
    </location>
</feature>
<evidence type="ECO:0000256" key="5">
    <source>
        <dbReference type="SAM" id="MobiDB-lite"/>
    </source>
</evidence>
<reference evidence="8 9" key="1">
    <citation type="submission" date="2019-04" db="EMBL/GenBank/DDBJ databases">
        <title>Cohnella sp. nov. isolated from preserved vegetables.</title>
        <authorList>
            <person name="Lin S.-Y."/>
            <person name="Hung M.-H."/>
            <person name="Young C.-C."/>
        </authorList>
    </citation>
    <scope>NUCLEOTIDE SEQUENCE [LARGE SCALE GENOMIC DNA]</scope>
    <source>
        <strain evidence="8 9">CC-MHH1044</strain>
    </source>
</reference>
<keyword evidence="6" id="KW-0812">Transmembrane</keyword>
<keyword evidence="3" id="KW-0813">Transport</keyword>
<comment type="caution">
    <text evidence="8">The sequence shown here is derived from an EMBL/GenBank/DDBJ whole genome shotgun (WGS) entry which is preliminary data.</text>
</comment>
<keyword evidence="9" id="KW-1185">Reference proteome</keyword>
<organism evidence="8 9">
    <name type="scientific">Cohnella fermenti</name>
    <dbReference type="NCBI Taxonomy" id="2565925"/>
    <lineage>
        <taxon>Bacteria</taxon>
        <taxon>Bacillati</taxon>
        <taxon>Bacillota</taxon>
        <taxon>Bacilli</taxon>
        <taxon>Bacillales</taxon>
        <taxon>Paenibacillaceae</taxon>
        <taxon>Cohnella</taxon>
    </lineage>
</organism>
<evidence type="ECO:0000256" key="2">
    <source>
        <dbReference type="ARBA" id="ARBA00008814"/>
    </source>
</evidence>
<feature type="compositionally biased region" description="Low complexity" evidence="5">
    <location>
        <begin position="46"/>
        <end position="72"/>
    </location>
</feature>
<accession>A0A4S4BJL1</accession>
<dbReference type="Gene3D" id="3.40.50.1980">
    <property type="entry name" value="Nitrogenase molybdenum iron protein domain"/>
    <property type="match status" value="2"/>
</dbReference>